<dbReference type="AlphaFoldDB" id="A0A401RMU9"/>
<gene>
    <name evidence="2" type="ORF">chiPu_0021080</name>
</gene>
<keyword evidence="3" id="KW-1185">Reference proteome</keyword>
<feature type="region of interest" description="Disordered" evidence="1">
    <location>
        <begin position="1"/>
        <end position="22"/>
    </location>
</feature>
<protein>
    <submittedName>
        <fullName evidence="2">Uncharacterized protein</fullName>
    </submittedName>
</protein>
<sequence>MGCAEEGTTGTPGGGVAGALRPVGSAGPAPIFSVGEGSVTEGDLPEEVLGSVADTRDNADSVCSDIFESQLPPIDLSLIPLEELREYVEETWSCWDRAQLAFES</sequence>
<evidence type="ECO:0000256" key="1">
    <source>
        <dbReference type="SAM" id="MobiDB-lite"/>
    </source>
</evidence>
<name>A0A401RMU9_CHIPU</name>
<evidence type="ECO:0000313" key="3">
    <source>
        <dbReference type="Proteomes" id="UP000287033"/>
    </source>
</evidence>
<dbReference type="Proteomes" id="UP000287033">
    <property type="component" value="Unassembled WGS sequence"/>
</dbReference>
<reference evidence="2 3" key="1">
    <citation type="journal article" date="2018" name="Nat. Ecol. Evol.">
        <title>Shark genomes provide insights into elasmobranch evolution and the origin of vertebrates.</title>
        <authorList>
            <person name="Hara Y"/>
            <person name="Yamaguchi K"/>
            <person name="Onimaru K"/>
            <person name="Kadota M"/>
            <person name="Koyanagi M"/>
            <person name="Keeley SD"/>
            <person name="Tatsumi K"/>
            <person name="Tanaka K"/>
            <person name="Motone F"/>
            <person name="Kageyama Y"/>
            <person name="Nozu R"/>
            <person name="Adachi N"/>
            <person name="Nishimura O"/>
            <person name="Nakagawa R"/>
            <person name="Tanegashima C"/>
            <person name="Kiyatake I"/>
            <person name="Matsumoto R"/>
            <person name="Murakumo K"/>
            <person name="Nishida K"/>
            <person name="Terakita A"/>
            <person name="Kuratani S"/>
            <person name="Sato K"/>
            <person name="Hyodo S Kuraku.S."/>
        </authorList>
    </citation>
    <scope>NUCLEOTIDE SEQUENCE [LARGE SCALE GENOMIC DNA]</scope>
</reference>
<accession>A0A401RMU9</accession>
<dbReference type="EMBL" id="BEZZ01003330">
    <property type="protein sequence ID" value="GCC19483.1"/>
    <property type="molecule type" value="Genomic_DNA"/>
</dbReference>
<organism evidence="2 3">
    <name type="scientific">Chiloscyllium punctatum</name>
    <name type="common">Brownbanded bambooshark</name>
    <name type="synonym">Hemiscyllium punctatum</name>
    <dbReference type="NCBI Taxonomy" id="137246"/>
    <lineage>
        <taxon>Eukaryota</taxon>
        <taxon>Metazoa</taxon>
        <taxon>Chordata</taxon>
        <taxon>Craniata</taxon>
        <taxon>Vertebrata</taxon>
        <taxon>Chondrichthyes</taxon>
        <taxon>Elasmobranchii</taxon>
        <taxon>Galeomorphii</taxon>
        <taxon>Galeoidea</taxon>
        <taxon>Orectolobiformes</taxon>
        <taxon>Hemiscylliidae</taxon>
        <taxon>Chiloscyllium</taxon>
    </lineage>
</organism>
<evidence type="ECO:0000313" key="2">
    <source>
        <dbReference type="EMBL" id="GCC19483.1"/>
    </source>
</evidence>
<proteinExistence type="predicted"/>
<comment type="caution">
    <text evidence="2">The sequence shown here is derived from an EMBL/GenBank/DDBJ whole genome shotgun (WGS) entry which is preliminary data.</text>
</comment>